<evidence type="ECO:0000313" key="3">
    <source>
        <dbReference type="Proteomes" id="UP000061809"/>
    </source>
</evidence>
<dbReference type="EMBL" id="CP012801">
    <property type="protein sequence ID" value="ALJ58086.1"/>
    <property type="molecule type" value="Genomic_DNA"/>
</dbReference>
<proteinExistence type="predicted"/>
<gene>
    <name evidence="2" type="ORF">BcellWH2_00823</name>
</gene>
<dbReference type="RefSeq" id="WP_029428563.1">
    <property type="nucleotide sequence ID" value="NZ_CP012801.1"/>
</dbReference>
<accession>A0A0P0GJU3</accession>
<dbReference type="AlphaFoldDB" id="A0A0P0GJU3"/>
<feature type="region of interest" description="Disordered" evidence="1">
    <location>
        <begin position="1"/>
        <end position="21"/>
    </location>
</feature>
<dbReference type="PATRIC" id="fig|246787.4.peg.849"/>
<reference evidence="2 3" key="1">
    <citation type="journal article" date="2015" name="Science">
        <title>Genetic determinants of in vivo fitness and diet responsiveness in multiple human gut Bacteroides.</title>
        <authorList>
            <person name="Wu M."/>
            <person name="McNulty N.P."/>
            <person name="Rodionov D.A."/>
            <person name="Khoroshkin M.S."/>
            <person name="Griffin N.W."/>
            <person name="Cheng J."/>
            <person name="Latreille P."/>
            <person name="Kerstetter R.A."/>
            <person name="Terrapon N."/>
            <person name="Henrissat B."/>
            <person name="Osterman A.L."/>
            <person name="Gordon J.I."/>
        </authorList>
    </citation>
    <scope>NUCLEOTIDE SEQUENCE [LARGE SCALE GENOMIC DNA]</scope>
    <source>
        <strain evidence="2 3">WH2</strain>
    </source>
</reference>
<organism evidence="2 3">
    <name type="scientific">Bacteroides cellulosilyticus</name>
    <dbReference type="NCBI Taxonomy" id="246787"/>
    <lineage>
        <taxon>Bacteria</taxon>
        <taxon>Pseudomonadati</taxon>
        <taxon>Bacteroidota</taxon>
        <taxon>Bacteroidia</taxon>
        <taxon>Bacteroidales</taxon>
        <taxon>Bacteroidaceae</taxon>
        <taxon>Bacteroides</taxon>
    </lineage>
</organism>
<sequence>MAKTSGGIRTYKNGSSTYRRREVEADAMRRSGKYSSVEMGKGGGYVAIEKSTSRHKPEELESARILADKGYKVTLKNEAGLGHKIKTPDGYLFSASFEQRTPKGNTDINIRSSLYHVRDKKADVPVLYMKGSGHTRQSVENGIRAFESASKYRFKHIIVVTGDGRIHRHKHNK</sequence>
<dbReference type="Proteomes" id="UP000061809">
    <property type="component" value="Chromosome"/>
</dbReference>
<evidence type="ECO:0000313" key="2">
    <source>
        <dbReference type="EMBL" id="ALJ58086.1"/>
    </source>
</evidence>
<dbReference type="KEGG" id="bcel:BcellWH2_00823"/>
<evidence type="ECO:0000256" key="1">
    <source>
        <dbReference type="SAM" id="MobiDB-lite"/>
    </source>
</evidence>
<name>A0A0P0GJU3_9BACE</name>
<dbReference type="Gene3D" id="3.40.1350.120">
    <property type="match status" value="1"/>
</dbReference>
<evidence type="ECO:0008006" key="4">
    <source>
        <dbReference type="Google" id="ProtNLM"/>
    </source>
</evidence>
<protein>
    <recommendedName>
        <fullName evidence="4">tRNA nuclease CdiA C-terminal domain-containing protein</fullName>
    </recommendedName>
</protein>